<dbReference type="PROSITE" id="PS51740">
    <property type="entry name" value="SPOVT_ABRB"/>
    <property type="match status" value="1"/>
</dbReference>
<protein>
    <submittedName>
        <fullName evidence="2">AbrB family transcriptional regulator</fullName>
    </submittedName>
</protein>
<organism evidence="2">
    <name type="scientific">hot springs metagenome</name>
    <dbReference type="NCBI Taxonomy" id="433727"/>
    <lineage>
        <taxon>unclassified sequences</taxon>
        <taxon>metagenomes</taxon>
        <taxon>ecological metagenomes</taxon>
    </lineage>
</organism>
<comment type="caution">
    <text evidence="2">The sequence shown here is derived from an EMBL/GenBank/DDBJ whole genome shotgun (WGS) entry which is preliminary data.</text>
</comment>
<dbReference type="AlphaFoldDB" id="A0A5J4L7K0"/>
<dbReference type="GO" id="GO:0003677">
    <property type="term" value="F:DNA binding"/>
    <property type="evidence" value="ECO:0007669"/>
    <property type="project" value="InterPro"/>
</dbReference>
<gene>
    <name evidence="2" type="ORF">A45J_2627</name>
</gene>
<dbReference type="InterPro" id="IPR007159">
    <property type="entry name" value="SpoVT-AbrB_dom"/>
</dbReference>
<accession>A0A5J4L7K0</accession>
<dbReference type="EMBL" id="BLAB01000001">
    <property type="protein sequence ID" value="GER94861.1"/>
    <property type="molecule type" value="Genomic_DNA"/>
</dbReference>
<sequence>MTTAAVKITSKGQVTIPKKIREKLKTNTVYFEMKNDTVIVKPVRDAAGSLREYAKNVKPDMSIKQMREIAWEEAMREKADKKSS</sequence>
<proteinExistence type="predicted"/>
<dbReference type="Gene3D" id="2.10.260.10">
    <property type="match status" value="1"/>
</dbReference>
<dbReference type="Pfam" id="PF04014">
    <property type="entry name" value="MazE_antitoxin"/>
    <property type="match status" value="1"/>
</dbReference>
<dbReference type="SUPFAM" id="SSF89447">
    <property type="entry name" value="AbrB/MazE/MraZ-like"/>
    <property type="match status" value="1"/>
</dbReference>
<name>A0A5J4L7K0_9ZZZZ</name>
<dbReference type="NCBIfam" id="TIGR01439">
    <property type="entry name" value="lp_hng_hel_AbrB"/>
    <property type="match status" value="1"/>
</dbReference>
<feature type="domain" description="SpoVT-AbrB" evidence="1">
    <location>
        <begin position="3"/>
        <end position="45"/>
    </location>
</feature>
<evidence type="ECO:0000259" key="1">
    <source>
        <dbReference type="PROSITE" id="PS51740"/>
    </source>
</evidence>
<evidence type="ECO:0000313" key="2">
    <source>
        <dbReference type="EMBL" id="GER94861.1"/>
    </source>
</evidence>
<reference evidence="2" key="1">
    <citation type="submission" date="2019-10" db="EMBL/GenBank/DDBJ databases">
        <title>Metagenomic sequencing of thiosulfate-disproportionating enrichment culture.</title>
        <authorList>
            <person name="Umezawa K."/>
            <person name="Kojima H."/>
            <person name="Fukui M."/>
        </authorList>
    </citation>
    <scope>NUCLEOTIDE SEQUENCE</scope>
    <source>
        <strain evidence="2">45J</strain>
    </source>
</reference>
<dbReference type="SMART" id="SM00966">
    <property type="entry name" value="SpoVT_AbrB"/>
    <property type="match status" value="1"/>
</dbReference>
<dbReference type="InterPro" id="IPR037914">
    <property type="entry name" value="SpoVT-AbrB_sf"/>
</dbReference>